<proteinExistence type="predicted"/>
<dbReference type="SMART" id="SM00604">
    <property type="entry name" value="MD"/>
    <property type="match status" value="3"/>
</dbReference>
<dbReference type="PROSITE" id="PS50041">
    <property type="entry name" value="C_TYPE_LECTIN_2"/>
    <property type="match status" value="1"/>
</dbReference>
<dbReference type="Gene3D" id="3.10.100.10">
    <property type="entry name" value="Mannose-Binding Protein A, subunit A"/>
    <property type="match status" value="1"/>
</dbReference>
<keyword evidence="5" id="KW-0245">EGF-like domain</keyword>
<dbReference type="Pfam" id="PF07974">
    <property type="entry name" value="EGF_2"/>
    <property type="match status" value="1"/>
</dbReference>
<dbReference type="InterPro" id="IPR000742">
    <property type="entry name" value="EGF"/>
</dbReference>
<evidence type="ECO:0000256" key="3">
    <source>
        <dbReference type="ARBA" id="ARBA00022729"/>
    </source>
</evidence>
<evidence type="ECO:0000313" key="11">
    <source>
        <dbReference type="Proteomes" id="UP001175271"/>
    </source>
</evidence>
<dbReference type="Pfam" id="PF24415">
    <property type="entry name" value="Ig_Irg-7"/>
    <property type="match status" value="2"/>
</dbReference>
<protein>
    <submittedName>
        <fullName evidence="10">Uncharacterized protein</fullName>
    </submittedName>
</protein>
<keyword evidence="2" id="KW-0964">Secreted</keyword>
<dbReference type="Pfam" id="PF25106">
    <property type="entry name" value="VWA_4"/>
    <property type="match status" value="2"/>
</dbReference>
<dbReference type="SMART" id="SM00327">
    <property type="entry name" value="VWA"/>
    <property type="match status" value="1"/>
</dbReference>
<dbReference type="Pfam" id="PF23623">
    <property type="entry name" value="GBD_IRG7_N"/>
    <property type="match status" value="1"/>
</dbReference>
<feature type="chain" id="PRO_5041345322" evidence="6">
    <location>
        <begin position="27"/>
        <end position="2118"/>
    </location>
</feature>
<feature type="signal peptide" evidence="6">
    <location>
        <begin position="1"/>
        <end position="26"/>
    </location>
</feature>
<feature type="disulfide bond" evidence="5">
    <location>
        <begin position="1443"/>
        <end position="1452"/>
    </location>
</feature>
<dbReference type="InterPro" id="IPR002035">
    <property type="entry name" value="VWF_A"/>
</dbReference>
<keyword evidence="4 5" id="KW-1015">Disulfide bond</keyword>
<feature type="domain" description="EGF-like" evidence="7">
    <location>
        <begin position="1413"/>
        <end position="1453"/>
    </location>
</feature>
<comment type="caution">
    <text evidence="5">Lacks conserved residue(s) required for the propagation of feature annotation.</text>
</comment>
<evidence type="ECO:0000256" key="6">
    <source>
        <dbReference type="SAM" id="SignalP"/>
    </source>
</evidence>
<dbReference type="InterPro" id="IPR016187">
    <property type="entry name" value="CTDL_fold"/>
</dbReference>
<feature type="disulfide bond" evidence="5">
    <location>
        <begin position="823"/>
        <end position="832"/>
    </location>
</feature>
<dbReference type="PROSITE" id="PS50026">
    <property type="entry name" value="EGF_3"/>
    <property type="match status" value="3"/>
</dbReference>
<dbReference type="PANTHER" id="PTHR47324">
    <property type="entry name" value="PROTEIN IRG-7-RELATED"/>
    <property type="match status" value="1"/>
</dbReference>
<evidence type="ECO:0000259" key="8">
    <source>
        <dbReference type="PROSITE" id="PS50041"/>
    </source>
</evidence>
<feature type="domain" description="EGF-like" evidence="7">
    <location>
        <begin position="798"/>
        <end position="833"/>
    </location>
</feature>
<accession>A0AA39GZM1</accession>
<evidence type="ECO:0000259" key="7">
    <source>
        <dbReference type="PROSITE" id="PS50026"/>
    </source>
</evidence>
<name>A0AA39GZM1_9BILA</name>
<dbReference type="CDD" id="cd01450">
    <property type="entry name" value="vWFA_subfamily_ECM"/>
    <property type="match status" value="1"/>
</dbReference>
<sequence>MRAIPLSSAVLLTLCALAHHCWTTHASSLAEYHGGNEKYELPEYTVHNVSRRAPIEEHVRVRRALYKNAGAAMTCDIGWTGLYCENPICYDHAESLAPPSDTDYIEMLYLASGCDGEINFPVEEGVGSLQVAVSTDIGKPVVNLTSRLGNVLAPDTSISVDRQGVFIYKELTAGPYRVNVDIGKLETTLCHVEISVESKFGVSLRAGLINSPHSDRVVDTNGVGGVAEYIAVHAFNLSSPGAPAVVRTRDYRKRFSSYTQLLTRRYECGYEYYAGMFAFETDKEFILSVDGVDGYGYNFRRSKRLSCTKPSTIPTNPPTTPAPTMECYNNGTLMNSGKENAVCFCPELFTGRQCDQSICMNGGTLHGQLECECPSGFSGPNCQNVVCPSKSYNFDTDYRTLIVVLRKTQSMAPYIQNITDSLQRVNDHMVQGIYGESLYRGFRLITYANDQVDSNPYSSLADLLTAIKSTTLVPSKNCSDSISNAIAKAFEAPFVFNKSPINVFTDVVADDNDDYFDVISRNTFKKFQMYFFVPQGGSCNADPMSPGARIMDKIAHHTGGLVLTPSQDNFVLLTSSVITTISTHAAPLLVNDYAHCRTNSYNTFLVDSSMKHVLILASGKNLSISFNDPTGTAVQVTPFVADGNNYVWEIEQAVVGEYLMTLKSDQDNAPCSFRVIGQSKYELFFGMSTGLLDDYAMTDPVYQLPNHIVAHFNGFDEDKIDPFKLFAEIAITTTDEEGNSVPLYYSSGVYRDGCMYKLYFGPYTCTAPDQLLYITVYADDPTGATIQRTAVGVCAFKPLTPAPPTGCQNGGVTNPLKNDTCICTPNYGGLHCENIKCLNNGTAVHGRCECPRGVEGKFCELLTCNQIAEGVNFDSNHRSLAFVLSTRTSMKDSLNAIANKVDNLLRELQSASTNFITQFTIITVNQTVVTELRTTADPNGFADGVKYVVSDIIPQQATPETSCPVRLEEGISAALKKSLPNSYVFVFTDSDDTNNVSMAYADALTSAVEQQTSVFLVISQDSICTSSGPGLVAGKFTELVDYSAGDVIYTNTPEKACVYAAEDCTDGYEFYIPVDGWTQSLMITAHGDDPQITVTLPNGLDSIHQTIKYENAIAFDNKSIVTEYIIPCDDGWGESKGRYCFKYDPYNAVSWKSASDSCHQLGGSLVNIFSQEDEKQIEVGIYKTESWIGLNRINGVWTWDVPAGVAQTDLTGNSYTNWAANEPSDNNSGKDCVTIKRDTNNVPKWFTTECSKQVYSVCQKHKYGQAMMPSDPIKNRLPAGVWTVRLQSSGNCSLQARVQSYIQVYYGFTTEGVHSDKAERYANIDSKSNRYIATTTGLTAGNPDFNPNGVGGRLNYGFMYKSGVMISPVTFQARASCAYKSVSQDFACPDYYTKNKFMEKYAVKFSGIDQFGNLFERWSSAVCVIKHATCQNGGVANDGKCVCQPGFTGPDCDYHICLNGGEQNQGKCQCPAEYTGESCEFPLCDQMSAPNFNNDNRTLAIVLETTFKNTPAMIRLRKKLKGIIDSVESGPTSSWFNNYILYPFDSLSDKPNWFKPTVSSNSDDLLKALEDIPLNECPEDQICETGDKCPRPIMTALNETLNHPKFVSPNSVVFVITRSSAEDAVLYYDIEPNIQKSKAQINIILPDVASPCNQGFDTVGANALFKVAQASGGNVFLMTSGEMVDIFLPSYLPSLYKSSTLNSGYMDQGCDSLEFFFQIDSGTTEFTVDFYGQQPSVTLYAPNGQQLPSNPSLITSGGNYLGVYQLDTQLNMTAGIYRINMQSSGDRCALNIRSRSNIEIYAGFTQVDDAVNGATQDNAHFAPLQGISRKNIMLFHADGFGEPGSVLYYAQIISFRRGLEFTTPLVKRQGCTYQYVSTKSFDCPQSTFFIMVFGIDSKGHHFERLFLTHCSDTRVPALPAAPTCNLAETQTDFVFVVDSSSALDTKSFQQIQTLITNTMTPYQISSGNTQIAALTVSNVSHPSFTYADAASGDLNSLINNKVVYDGSSGQALDDALNYIKSSIAAGNRQGVRHQIVYITGNSKFTNGDPVETVRMIKRAGVAGIITIGYDIPAFDTFLELVAGPRCTLTVSSATDLATYGQNFIQSNSCRQRPICGEA</sequence>
<reference evidence="10" key="1">
    <citation type="submission" date="2023-06" db="EMBL/GenBank/DDBJ databases">
        <title>Genomic analysis of the entomopathogenic nematode Steinernema hermaphroditum.</title>
        <authorList>
            <person name="Schwarz E.M."/>
            <person name="Heppert J.K."/>
            <person name="Baniya A."/>
            <person name="Schwartz H.T."/>
            <person name="Tan C.-H."/>
            <person name="Antoshechkin I."/>
            <person name="Sternberg P.W."/>
            <person name="Goodrich-Blair H."/>
            <person name="Dillman A.R."/>
        </authorList>
    </citation>
    <scope>NUCLEOTIDE SEQUENCE</scope>
    <source>
        <strain evidence="10">PS9179</strain>
        <tissue evidence="10">Whole animal</tissue>
    </source>
</reference>
<evidence type="ECO:0000256" key="1">
    <source>
        <dbReference type="ARBA" id="ARBA00004613"/>
    </source>
</evidence>
<feature type="domain" description="EGF-like" evidence="7">
    <location>
        <begin position="350"/>
        <end position="383"/>
    </location>
</feature>
<evidence type="ECO:0000256" key="5">
    <source>
        <dbReference type="PROSITE-ProRule" id="PRU00076"/>
    </source>
</evidence>
<dbReference type="SUPFAM" id="SSF53300">
    <property type="entry name" value="vWA-like"/>
    <property type="match status" value="1"/>
</dbReference>
<dbReference type="Pfam" id="PF00059">
    <property type="entry name" value="Lectin_C"/>
    <property type="match status" value="1"/>
</dbReference>
<dbReference type="Gene3D" id="3.40.50.410">
    <property type="entry name" value="von Willebrand factor, type A domain"/>
    <property type="match status" value="1"/>
</dbReference>
<keyword evidence="11" id="KW-1185">Reference proteome</keyword>
<evidence type="ECO:0000259" key="9">
    <source>
        <dbReference type="PROSITE" id="PS50234"/>
    </source>
</evidence>
<dbReference type="SMART" id="SM00181">
    <property type="entry name" value="EGF"/>
    <property type="match status" value="3"/>
</dbReference>
<dbReference type="Gene3D" id="2.10.25.10">
    <property type="entry name" value="Laminin"/>
    <property type="match status" value="3"/>
</dbReference>
<dbReference type="InterPro" id="IPR016186">
    <property type="entry name" value="C-type_lectin-like/link_sf"/>
</dbReference>
<comment type="subcellular location">
    <subcellularLocation>
        <location evidence="1">Secreted</location>
    </subcellularLocation>
</comment>
<dbReference type="Proteomes" id="UP001175271">
    <property type="component" value="Unassembled WGS sequence"/>
</dbReference>
<evidence type="ECO:0000256" key="2">
    <source>
        <dbReference type="ARBA" id="ARBA00022525"/>
    </source>
</evidence>
<dbReference type="CDD" id="cd00054">
    <property type="entry name" value="EGF_CA"/>
    <property type="match status" value="1"/>
</dbReference>
<dbReference type="InterPro" id="IPR013111">
    <property type="entry name" value="EGF_extracell"/>
</dbReference>
<dbReference type="InterPro" id="IPR056861">
    <property type="entry name" value="HMCN1-like_VWA"/>
</dbReference>
<dbReference type="InterPro" id="IPR006582">
    <property type="entry name" value="MD_domain"/>
</dbReference>
<feature type="disulfide bond" evidence="5">
    <location>
        <begin position="373"/>
        <end position="382"/>
    </location>
</feature>
<dbReference type="PROSITE" id="PS00022">
    <property type="entry name" value="EGF_1"/>
    <property type="match status" value="4"/>
</dbReference>
<dbReference type="SUPFAM" id="SSF56436">
    <property type="entry name" value="C-type lectin-like"/>
    <property type="match status" value="1"/>
</dbReference>
<dbReference type="InterPro" id="IPR001304">
    <property type="entry name" value="C-type_lectin-like"/>
</dbReference>
<organism evidence="10 11">
    <name type="scientific">Steinernema hermaphroditum</name>
    <dbReference type="NCBI Taxonomy" id="289476"/>
    <lineage>
        <taxon>Eukaryota</taxon>
        <taxon>Metazoa</taxon>
        <taxon>Ecdysozoa</taxon>
        <taxon>Nematoda</taxon>
        <taxon>Chromadorea</taxon>
        <taxon>Rhabditida</taxon>
        <taxon>Tylenchina</taxon>
        <taxon>Panagrolaimomorpha</taxon>
        <taxon>Strongyloidoidea</taxon>
        <taxon>Steinernematidae</taxon>
        <taxon>Steinernema</taxon>
    </lineage>
</organism>
<evidence type="ECO:0000256" key="4">
    <source>
        <dbReference type="ARBA" id="ARBA00023157"/>
    </source>
</evidence>
<dbReference type="Pfam" id="PF00092">
    <property type="entry name" value="VWA"/>
    <property type="match status" value="1"/>
</dbReference>
<dbReference type="InterPro" id="IPR036465">
    <property type="entry name" value="vWFA_dom_sf"/>
</dbReference>
<feature type="domain" description="VWFA" evidence="9">
    <location>
        <begin position="1932"/>
        <end position="2103"/>
    </location>
</feature>
<dbReference type="SMART" id="SM00034">
    <property type="entry name" value="CLECT"/>
    <property type="match status" value="1"/>
</dbReference>
<dbReference type="CDD" id="cd00037">
    <property type="entry name" value="CLECT"/>
    <property type="match status" value="1"/>
</dbReference>
<comment type="caution">
    <text evidence="10">The sequence shown here is derived from an EMBL/GenBank/DDBJ whole genome shotgun (WGS) entry which is preliminary data.</text>
</comment>
<dbReference type="PROSITE" id="PS50234">
    <property type="entry name" value="VWFA"/>
    <property type="match status" value="1"/>
</dbReference>
<keyword evidence="3 6" id="KW-0732">Signal</keyword>
<feature type="domain" description="C-type lectin" evidence="8">
    <location>
        <begin position="1136"/>
        <end position="1259"/>
    </location>
</feature>
<dbReference type="PANTHER" id="PTHR47324:SF2">
    <property type="entry name" value="EGF-LIKE DOMAIN-CONTAINING PROTEIN-RELATED"/>
    <property type="match status" value="1"/>
</dbReference>
<dbReference type="InterPro" id="IPR057086">
    <property type="entry name" value="GBD_Irg-7_N"/>
</dbReference>
<dbReference type="EMBL" id="JAUCMV010000005">
    <property type="protein sequence ID" value="KAK0396490.1"/>
    <property type="molecule type" value="Genomic_DNA"/>
</dbReference>
<gene>
    <name evidence="10" type="ORF">QR680_001737</name>
</gene>
<evidence type="ECO:0000313" key="10">
    <source>
        <dbReference type="EMBL" id="KAK0396490.1"/>
    </source>
</evidence>
<dbReference type="InterPro" id="IPR057085">
    <property type="entry name" value="Ig_Irg-7"/>
</dbReference>
<dbReference type="PROSITE" id="PS01186">
    <property type="entry name" value="EGF_2"/>
    <property type="match status" value="2"/>
</dbReference>
<dbReference type="InterPro" id="IPR053295">
    <property type="entry name" value="Innate_immunity_reg"/>
</dbReference>